<feature type="domain" description="Gcp-like" evidence="1">
    <location>
        <begin position="34"/>
        <end position="225"/>
    </location>
</feature>
<evidence type="ECO:0000313" key="2">
    <source>
        <dbReference type="EMBL" id="SDO83986.1"/>
    </source>
</evidence>
<name>A0A1H0MUL8_SELRU</name>
<dbReference type="SUPFAM" id="SSF53067">
    <property type="entry name" value="Actin-like ATPase domain"/>
    <property type="match status" value="2"/>
</dbReference>
<dbReference type="CDD" id="cd24032">
    <property type="entry name" value="ASKHA_NBD_TsaB"/>
    <property type="match status" value="1"/>
</dbReference>
<protein>
    <submittedName>
        <fullName evidence="2">tRNA threonylcarbamoyladenosine biosynthesis protein TsaB</fullName>
    </submittedName>
</protein>
<dbReference type="EMBL" id="FNJQ01000002">
    <property type="protein sequence ID" value="SDO83986.1"/>
    <property type="molecule type" value="Genomic_DNA"/>
</dbReference>
<evidence type="ECO:0000313" key="3">
    <source>
        <dbReference type="Proteomes" id="UP000182412"/>
    </source>
</evidence>
<dbReference type="Proteomes" id="UP000182412">
    <property type="component" value="Unassembled WGS sequence"/>
</dbReference>
<proteinExistence type="predicted"/>
<dbReference type="AlphaFoldDB" id="A0A1H0MUL8"/>
<evidence type="ECO:0000259" key="1">
    <source>
        <dbReference type="Pfam" id="PF00814"/>
    </source>
</evidence>
<dbReference type="GO" id="GO:0002949">
    <property type="term" value="P:tRNA threonylcarbamoyladenosine modification"/>
    <property type="evidence" value="ECO:0007669"/>
    <property type="project" value="InterPro"/>
</dbReference>
<dbReference type="Gene3D" id="3.30.420.40">
    <property type="match status" value="2"/>
</dbReference>
<dbReference type="Pfam" id="PF00814">
    <property type="entry name" value="TsaD"/>
    <property type="match status" value="1"/>
</dbReference>
<dbReference type="InterPro" id="IPR043129">
    <property type="entry name" value="ATPase_NBD"/>
</dbReference>
<dbReference type="RefSeq" id="WP_074570975.1">
    <property type="nucleotide sequence ID" value="NZ_FNJQ01000002.1"/>
</dbReference>
<dbReference type="InterPro" id="IPR022496">
    <property type="entry name" value="T6A_TsaB"/>
</dbReference>
<dbReference type="NCBIfam" id="TIGR03725">
    <property type="entry name" value="T6A_YeaZ"/>
    <property type="match status" value="1"/>
</dbReference>
<organism evidence="2 3">
    <name type="scientific">Selenomonas ruminantium</name>
    <dbReference type="NCBI Taxonomy" id="971"/>
    <lineage>
        <taxon>Bacteria</taxon>
        <taxon>Bacillati</taxon>
        <taxon>Bacillota</taxon>
        <taxon>Negativicutes</taxon>
        <taxon>Selenomonadales</taxon>
        <taxon>Selenomonadaceae</taxon>
        <taxon>Selenomonas</taxon>
    </lineage>
</organism>
<dbReference type="GO" id="GO:0005829">
    <property type="term" value="C:cytosol"/>
    <property type="evidence" value="ECO:0007669"/>
    <property type="project" value="TreeGrafter"/>
</dbReference>
<dbReference type="OrthoDB" id="9784166at2"/>
<dbReference type="PANTHER" id="PTHR11735">
    <property type="entry name" value="TRNA N6-ADENOSINE THREONYLCARBAMOYLTRANSFERASE"/>
    <property type="match status" value="1"/>
</dbReference>
<reference evidence="2 3" key="1">
    <citation type="submission" date="2016-10" db="EMBL/GenBank/DDBJ databases">
        <authorList>
            <person name="de Groot N.N."/>
        </authorList>
    </citation>
    <scope>NUCLEOTIDE SEQUENCE [LARGE SCALE GENOMIC DNA]</scope>
    <source>
        <strain evidence="2 3">S137</strain>
    </source>
</reference>
<accession>A0A1H0MUL8</accession>
<sequence length="244" mass="26385">MSILAIDTATQVSSVAVAKERRLLSELTMQGKLTHSETLLPHIESALKMAATAKEDLEGIAISIGPGSFTGLRIGLAAAKAMSYALNIPLVGVSTLKALAYQLPVPGVRLMCLLDAQKGNAYVESYRWEQDELQVVETVRVAKISDIVAAAGKLDEQVILLGDAVQKKIAGKLELPANVRVAMPHLVMPRAACVAMLGQRELAAGHVDNVMDLEPVYIRRSEAEVLWEKRHPEEAKATKPTEEM</sequence>
<dbReference type="PANTHER" id="PTHR11735:SF11">
    <property type="entry name" value="TRNA THREONYLCARBAMOYLADENOSINE BIOSYNTHESIS PROTEIN TSAB"/>
    <property type="match status" value="1"/>
</dbReference>
<dbReference type="InterPro" id="IPR000905">
    <property type="entry name" value="Gcp-like_dom"/>
</dbReference>
<gene>
    <name evidence="2" type="ORF">SAMN05216366_10248</name>
</gene>